<name>A0ACC1B4X5_9ROSI</name>
<keyword evidence="2" id="KW-1185">Reference proteome</keyword>
<organism evidence="1 2">
    <name type="scientific">Pistacia atlantica</name>
    <dbReference type="NCBI Taxonomy" id="434234"/>
    <lineage>
        <taxon>Eukaryota</taxon>
        <taxon>Viridiplantae</taxon>
        <taxon>Streptophyta</taxon>
        <taxon>Embryophyta</taxon>
        <taxon>Tracheophyta</taxon>
        <taxon>Spermatophyta</taxon>
        <taxon>Magnoliopsida</taxon>
        <taxon>eudicotyledons</taxon>
        <taxon>Gunneridae</taxon>
        <taxon>Pentapetalae</taxon>
        <taxon>rosids</taxon>
        <taxon>malvids</taxon>
        <taxon>Sapindales</taxon>
        <taxon>Anacardiaceae</taxon>
        <taxon>Pistacia</taxon>
    </lineage>
</organism>
<dbReference type="EMBL" id="CM047903">
    <property type="protein sequence ID" value="KAJ0093974.1"/>
    <property type="molecule type" value="Genomic_DNA"/>
</dbReference>
<evidence type="ECO:0000313" key="2">
    <source>
        <dbReference type="Proteomes" id="UP001164250"/>
    </source>
</evidence>
<dbReference type="Proteomes" id="UP001164250">
    <property type="component" value="Chromosome 7"/>
</dbReference>
<protein>
    <submittedName>
        <fullName evidence="1">Uncharacterized protein</fullName>
    </submittedName>
</protein>
<accession>A0ACC1B4X5</accession>
<comment type="caution">
    <text evidence="1">The sequence shown here is derived from an EMBL/GenBank/DDBJ whole genome shotgun (WGS) entry which is preliminary data.</text>
</comment>
<gene>
    <name evidence="1" type="ORF">Patl1_26164</name>
</gene>
<evidence type="ECO:0000313" key="1">
    <source>
        <dbReference type="EMBL" id="KAJ0093974.1"/>
    </source>
</evidence>
<sequence>MIVSQQLTGFENYSHWSKAMIVALTTKNKIGFINGSCAKSNLDSSLHSLWERVNVIILSWIFNSVSKEIFGGVVYETNASIVWADLKERFNKVNGTRIYAIHKEIAFVNQGTQSVYPYYSHLKDFWDEYWSIVNLANCACEGSKTYQGPQEQQKLLQFLMGLNENFDVCRSTILMMNPLPTVNQAYSIVTQDESQGQIVSRQSNNEVTTALISTNNANKGGNYKGKKPLIICEHCNNTIHKKDNCWNLHGYPEGHKFYKPKGQFGTKRNKTTNLASANISTSNNSQEQMQIQAPVLTKEQYNNLLKLLSKENTQPSANLAGIYTSLLSSFNNNNNWIIDSRASLHMTSNKNLLESCVSFPSNYDSLVSLPNGKQTRITHIGSILLNSRSRLDKVFYLPDFKYNLLSVSKFTNENHCSITFYPQLCTFQDLSSGVFEGDW</sequence>
<proteinExistence type="predicted"/>
<reference evidence="2" key="1">
    <citation type="journal article" date="2023" name="G3 (Bethesda)">
        <title>Genome assembly and association tests identify interacting loci associated with vigor, precocity, and sex in interspecific pistachio rootstocks.</title>
        <authorList>
            <person name="Palmer W."/>
            <person name="Jacygrad E."/>
            <person name="Sagayaradj S."/>
            <person name="Cavanaugh K."/>
            <person name="Han R."/>
            <person name="Bertier L."/>
            <person name="Beede B."/>
            <person name="Kafkas S."/>
            <person name="Golino D."/>
            <person name="Preece J."/>
            <person name="Michelmore R."/>
        </authorList>
    </citation>
    <scope>NUCLEOTIDE SEQUENCE [LARGE SCALE GENOMIC DNA]</scope>
</reference>